<feature type="region of interest" description="Disordered" evidence="7">
    <location>
        <begin position="712"/>
        <end position="736"/>
    </location>
</feature>
<evidence type="ECO:0000256" key="4">
    <source>
        <dbReference type="ARBA" id="ARBA00022723"/>
    </source>
</evidence>
<keyword evidence="4" id="KW-0479">Metal-binding</keyword>
<dbReference type="RefSeq" id="WP_032550741.1">
    <property type="nucleotide sequence ID" value="NZ_JFFR01000013.1"/>
</dbReference>
<dbReference type="GO" id="GO:0043546">
    <property type="term" value="F:molybdopterin cofactor binding"/>
    <property type="evidence" value="ECO:0007669"/>
    <property type="project" value="InterPro"/>
</dbReference>
<feature type="domain" description="Molybdopterin oxidoreductase" evidence="8">
    <location>
        <begin position="51"/>
        <end position="508"/>
    </location>
</feature>
<dbReference type="AlphaFoldDB" id="A0A066UXE9"/>
<dbReference type="InterPro" id="IPR050612">
    <property type="entry name" value="Prok_Mopterin_Oxidored"/>
</dbReference>
<dbReference type="Pfam" id="PF18364">
    <property type="entry name" value="Molybdopterin_N"/>
    <property type="match status" value="1"/>
</dbReference>
<dbReference type="InterPro" id="IPR041954">
    <property type="entry name" value="CT_DMSOR/BSOR/TMAOR"/>
</dbReference>
<dbReference type="GO" id="GO:0009061">
    <property type="term" value="P:anaerobic respiration"/>
    <property type="evidence" value="ECO:0007669"/>
    <property type="project" value="TreeGrafter"/>
</dbReference>
<dbReference type="CDD" id="cd02769">
    <property type="entry name" value="MopB_DMSOR-BSOR-TMAOR"/>
    <property type="match status" value="1"/>
</dbReference>
<feature type="domain" description="Molybdopterin dinucleotide-binding" evidence="9">
    <location>
        <begin position="624"/>
        <end position="743"/>
    </location>
</feature>
<dbReference type="InterPro" id="IPR009010">
    <property type="entry name" value="Asp_de-COase-like_dom_sf"/>
</dbReference>
<evidence type="ECO:0000256" key="7">
    <source>
        <dbReference type="SAM" id="MobiDB-lite"/>
    </source>
</evidence>
<comment type="similarity">
    <text evidence="2">Belongs to the prokaryotic molybdopterin-containing oxidoreductase family.</text>
</comment>
<dbReference type="PANTHER" id="PTHR43742:SF10">
    <property type="entry name" value="TRIMETHYLAMINE-N-OXIDE REDUCTASE 2"/>
    <property type="match status" value="1"/>
</dbReference>
<evidence type="ECO:0000256" key="6">
    <source>
        <dbReference type="ARBA" id="ARBA00023002"/>
    </source>
</evidence>
<evidence type="ECO:0000259" key="8">
    <source>
        <dbReference type="Pfam" id="PF00384"/>
    </source>
</evidence>
<dbReference type="GO" id="GO:0030288">
    <property type="term" value="C:outer membrane-bounded periplasmic space"/>
    <property type="evidence" value="ECO:0007669"/>
    <property type="project" value="TreeGrafter"/>
</dbReference>
<dbReference type="Pfam" id="PF01568">
    <property type="entry name" value="Molydop_binding"/>
    <property type="match status" value="1"/>
</dbReference>
<dbReference type="Gene3D" id="2.40.40.20">
    <property type="match status" value="1"/>
</dbReference>
<comment type="caution">
    <text evidence="11">The sequence shown here is derived from an EMBL/GenBank/DDBJ whole genome shotgun (WGS) entry which is preliminary data.</text>
</comment>
<organism evidence="11 12">
    <name type="scientific">Vibrio fortis</name>
    <dbReference type="NCBI Taxonomy" id="212667"/>
    <lineage>
        <taxon>Bacteria</taxon>
        <taxon>Pseudomonadati</taxon>
        <taxon>Pseudomonadota</taxon>
        <taxon>Gammaproteobacteria</taxon>
        <taxon>Vibrionales</taxon>
        <taxon>Vibrionaceae</taxon>
        <taxon>Vibrio</taxon>
    </lineage>
</organism>
<dbReference type="InterPro" id="IPR006657">
    <property type="entry name" value="MoPterin_dinucl-bd_dom"/>
</dbReference>
<keyword evidence="6" id="KW-0560">Oxidoreductase</keyword>
<reference evidence="11 12" key="1">
    <citation type="submission" date="2014-02" db="EMBL/GenBank/DDBJ databases">
        <title>Vibrio fortis Dalian14 Genome Sequencing.</title>
        <authorList>
            <person name="Wang Y."/>
            <person name="Song L."/>
            <person name="Liu G."/>
            <person name="Ding J."/>
        </authorList>
    </citation>
    <scope>NUCLEOTIDE SEQUENCE [LARGE SCALE GENOMIC DNA]</scope>
    <source>
        <strain evidence="11 12">Dalian14</strain>
    </source>
</reference>
<dbReference type="Gene3D" id="3.90.55.10">
    <property type="entry name" value="Dimethylsulfoxide Reductase, domain 3"/>
    <property type="match status" value="1"/>
</dbReference>
<dbReference type="InterPro" id="IPR041460">
    <property type="entry name" value="Molybdopterin_N"/>
</dbReference>
<dbReference type="InterPro" id="IPR006655">
    <property type="entry name" value="Mopterin_OxRdtase_prok_CS"/>
</dbReference>
<evidence type="ECO:0000313" key="12">
    <source>
        <dbReference type="Proteomes" id="UP000027219"/>
    </source>
</evidence>
<feature type="domain" description="Molybdopterin oxidoreductase N-terminal" evidence="10">
    <location>
        <begin position="7"/>
        <end position="47"/>
    </location>
</feature>
<dbReference type="PANTHER" id="PTHR43742">
    <property type="entry name" value="TRIMETHYLAMINE-N-OXIDE REDUCTASE"/>
    <property type="match status" value="1"/>
</dbReference>
<dbReference type="SUPFAM" id="SSF50692">
    <property type="entry name" value="ADC-like"/>
    <property type="match status" value="1"/>
</dbReference>
<keyword evidence="3" id="KW-0500">Molybdenum</keyword>
<evidence type="ECO:0000256" key="3">
    <source>
        <dbReference type="ARBA" id="ARBA00022505"/>
    </source>
</evidence>
<dbReference type="OrthoDB" id="9759518at2"/>
<name>A0A066UXE9_9VIBR</name>
<dbReference type="Proteomes" id="UP000027219">
    <property type="component" value="Unassembled WGS sequence"/>
</dbReference>
<dbReference type="GO" id="GO:0016491">
    <property type="term" value="F:oxidoreductase activity"/>
    <property type="evidence" value="ECO:0007669"/>
    <property type="project" value="UniProtKB-KW"/>
</dbReference>
<gene>
    <name evidence="11" type="ORF">VFDL14_22400</name>
</gene>
<dbReference type="CDD" id="cd02793">
    <property type="entry name" value="MopB_CT_DMSOR-BSOR-TMAOR"/>
    <property type="match status" value="1"/>
</dbReference>
<proteinExistence type="inferred from homology"/>
<dbReference type="Pfam" id="PF00384">
    <property type="entry name" value="Molybdopterin"/>
    <property type="match status" value="1"/>
</dbReference>
<dbReference type="InterPro" id="IPR006656">
    <property type="entry name" value="Mopterin_OxRdtase"/>
</dbReference>
<evidence type="ECO:0000256" key="1">
    <source>
        <dbReference type="ARBA" id="ARBA00001942"/>
    </source>
</evidence>
<evidence type="ECO:0000256" key="5">
    <source>
        <dbReference type="ARBA" id="ARBA00022764"/>
    </source>
</evidence>
<evidence type="ECO:0000259" key="9">
    <source>
        <dbReference type="Pfam" id="PF01568"/>
    </source>
</evidence>
<evidence type="ECO:0000256" key="2">
    <source>
        <dbReference type="ARBA" id="ARBA00010312"/>
    </source>
</evidence>
<dbReference type="Gene3D" id="3.40.50.740">
    <property type="match status" value="1"/>
</dbReference>
<evidence type="ECO:0000259" key="10">
    <source>
        <dbReference type="Pfam" id="PF18364"/>
    </source>
</evidence>
<evidence type="ECO:0000313" key="11">
    <source>
        <dbReference type="EMBL" id="KDN28874.1"/>
    </source>
</evidence>
<feature type="compositionally biased region" description="Basic and acidic residues" evidence="7">
    <location>
        <begin position="715"/>
        <end position="732"/>
    </location>
</feature>
<comment type="cofactor">
    <cofactor evidence="1">
        <name>Mo-bis(molybdopterin guanine dinucleotide)</name>
        <dbReference type="ChEBI" id="CHEBI:60539"/>
    </cofactor>
</comment>
<dbReference type="PROSITE" id="PS00490">
    <property type="entry name" value="MOLYBDOPTERIN_PROK_2"/>
    <property type="match status" value="1"/>
</dbReference>
<dbReference type="GO" id="GO:0009055">
    <property type="term" value="F:electron transfer activity"/>
    <property type="evidence" value="ECO:0007669"/>
    <property type="project" value="TreeGrafter"/>
</dbReference>
<keyword evidence="12" id="KW-1185">Reference proteome</keyword>
<dbReference type="EMBL" id="JFFR01000013">
    <property type="protein sequence ID" value="KDN28874.1"/>
    <property type="molecule type" value="Genomic_DNA"/>
</dbReference>
<keyword evidence="5" id="KW-0574">Periplasm</keyword>
<dbReference type="SUPFAM" id="SSF53706">
    <property type="entry name" value="Formate dehydrogenase/DMSO reductase, domains 1-3"/>
    <property type="match status" value="1"/>
</dbReference>
<dbReference type="Gene3D" id="3.40.228.10">
    <property type="entry name" value="Dimethylsulfoxide Reductase, domain 2"/>
    <property type="match status" value="1"/>
</dbReference>
<sequence>MTKKYTTSSHWGAGIAEVKDGKLVRVSAHPLDTDPSPINDNMHSSLYGSARIKKPAVRKSYLENGPQHKNNTRGQEPFVEVSWETAFDLISKAVKSTRNEHGNEAIFGGSYGWGSAGRFHHAQSQLKRFLTCAGGFVSSQGNYSYNTALILLPHIVGDFDKLTSTATRWSTIAKEGELVVMFGGVPLKSAQVSPGGCTRHRLKDELLACRKAGVEFIDINPCRSDSPAEIEAEWLAAVPGSDSAIMLGLAHTLLVEDLHDSAFLDKYTVGFDEVKAYLLGKKDGVAKTAEWASALSEIPAERIKQLARQMAKSRTFICTAAGVQRTEHGEQTLWGTITLASMLGQIGLPGGGYAIAYGSDGGIGLMHRPIRWPAFPQRKNDVDAFIPVACVSDMLLNPGDEYQYNGMNLTYPDIRMVWWAGGNPFHHHQDINRLIEAFQQPETIIVNEINWTSTARFADIVLPVTTTLEREDIGAGSRDNSLIPMPRVVEPVGEARDEFDIFTEIAKRLEIEEDFTQNKTSREWLESMWQKLIPESKNLGVELPDFDTFLNGDVIEFADPNPDTVLLAEFRQDPDLHPLTTPSGKIELYSERIASFGYDDCPGQFTWLPPTEWLKSKQAETFPLHMISGQPKTKLHSQLDSGSYSRNAKIKGREPVMINPVDAKDRGIEDGDIVKVFNDRGACLAGAVVTEDIRERTIYLCTGSWYDPMNPSEKGSLDKHGNPNVLTHDKRTSKLSQSTAAHSALVNIEKFEGDLPEITVFDSPEMSAE</sequence>
<dbReference type="STRING" id="212667.VFDL14_22400"/>
<accession>A0A066UXE9</accession>
<dbReference type="GO" id="GO:0030151">
    <property type="term" value="F:molybdenum ion binding"/>
    <property type="evidence" value="ECO:0007669"/>
    <property type="project" value="TreeGrafter"/>
</dbReference>
<dbReference type="PROSITE" id="PS00932">
    <property type="entry name" value="MOLYBDOPTERIN_PROK_3"/>
    <property type="match status" value="1"/>
</dbReference>
<protein>
    <submittedName>
        <fullName evidence="11">Biotin transporter BioY</fullName>
    </submittedName>
</protein>